<dbReference type="Pfam" id="PF01535">
    <property type="entry name" value="PPR"/>
    <property type="match status" value="1"/>
</dbReference>
<feature type="repeat" description="PPR" evidence="2">
    <location>
        <begin position="339"/>
        <end position="377"/>
    </location>
</feature>
<sequence length="650" mass="75002">MATTSGAVHITRLLWRRHAIKAVPTPLVSLSRHRWPLLCHASTRLFFAPMSTTAAVADNDVIPSRRKTTPLSKPKSEAIADLRHRLRAIRKEPPATVQELETILHLFQHPDVQNQLQHIGAARVDLYYRCVAEAGSLKLMEKVYTTLPRVGFPVSMESMEWVMVTLLKANHIKRAYGLLQDMYRTEQTPTIQIYNHLLKAYAKQFNKPSRRKQAQALLQDMMHHGVQPTAQSYIQLLMGNARYCHRPIDTQTTLAWFESLMKIEARQDYQKTLAKLNTLLGTMATRGDPALPSILNLLLDGGLSPDLKAAIRITAGTGHPSLAEQIFHLTRRRRRDALGPDTYNTLVTGYLRPEKHVVNLSSAIRIFQIMIQDGIQPTTATYERLLTSYAAAPELDDESMRFAVLGKLWQAIMETSHVAVGAHIVAPLLQCYLKYGKLAEAEQVYWDLRQRNNPMPRRTLGWMDRVVSGFADRLYMLSAFSILYDALVIGHWPETQTLCKVIRACGKRDDMESAEQLLVIMLETQQEAKQPRKISSMCYATMVQTYLRCGEFDKAVNMYFNELTAKMADRTDRKRSLALRMAAQRLRWRLQVELAAEHIPEIKAVRDHYHRWSTRLQRETQVRDAHRAKLRFIRQRRNRRWWRSRIRTRK</sequence>
<protein>
    <recommendedName>
        <fullName evidence="3">Pentatricopeptide repeat-containing protein-mitochondrial domain-containing protein</fullName>
    </recommendedName>
</protein>
<dbReference type="Gene3D" id="1.25.40.10">
    <property type="entry name" value="Tetratricopeptide repeat domain"/>
    <property type="match status" value="2"/>
</dbReference>
<dbReference type="OrthoDB" id="185373at2759"/>
<accession>A0A1X2HB35</accession>
<dbReference type="InterPro" id="IPR002885">
    <property type="entry name" value="PPR_rpt"/>
</dbReference>
<organism evidence="4 5">
    <name type="scientific">Syncephalastrum racemosum</name>
    <name type="common">Filamentous fungus</name>
    <dbReference type="NCBI Taxonomy" id="13706"/>
    <lineage>
        <taxon>Eukaryota</taxon>
        <taxon>Fungi</taxon>
        <taxon>Fungi incertae sedis</taxon>
        <taxon>Mucoromycota</taxon>
        <taxon>Mucoromycotina</taxon>
        <taxon>Mucoromycetes</taxon>
        <taxon>Mucorales</taxon>
        <taxon>Syncephalastraceae</taxon>
        <taxon>Syncephalastrum</taxon>
    </lineage>
</organism>
<dbReference type="GO" id="GO:0003729">
    <property type="term" value="F:mRNA binding"/>
    <property type="evidence" value="ECO:0007669"/>
    <property type="project" value="TreeGrafter"/>
</dbReference>
<name>A0A1X2HB35_SYNRA</name>
<keyword evidence="5" id="KW-1185">Reference proteome</keyword>
<dbReference type="AlphaFoldDB" id="A0A1X2HB35"/>
<evidence type="ECO:0000313" key="4">
    <source>
        <dbReference type="EMBL" id="ORY95891.1"/>
    </source>
</evidence>
<dbReference type="PANTHER" id="PTHR47938">
    <property type="entry name" value="RESPIRATORY COMPLEX I CHAPERONE (CIA84), PUTATIVE (AFU_ORTHOLOGUE AFUA_2G06020)-RELATED"/>
    <property type="match status" value="1"/>
</dbReference>
<evidence type="ECO:0000256" key="1">
    <source>
        <dbReference type="ARBA" id="ARBA00022737"/>
    </source>
</evidence>
<dbReference type="EMBL" id="MCGN01000006">
    <property type="protein sequence ID" value="ORY95891.1"/>
    <property type="molecule type" value="Genomic_DNA"/>
</dbReference>
<dbReference type="InterPro" id="IPR057027">
    <property type="entry name" value="TPR_mt"/>
</dbReference>
<evidence type="ECO:0000313" key="5">
    <source>
        <dbReference type="Proteomes" id="UP000242180"/>
    </source>
</evidence>
<keyword evidence="1" id="KW-0677">Repeat</keyword>
<evidence type="ECO:0000256" key="2">
    <source>
        <dbReference type="PROSITE-ProRule" id="PRU00708"/>
    </source>
</evidence>
<dbReference type="PROSITE" id="PS51375">
    <property type="entry name" value="PPR"/>
    <property type="match status" value="1"/>
</dbReference>
<feature type="domain" description="Pentatricopeptide repeat-containing protein-mitochondrial" evidence="3">
    <location>
        <begin position="311"/>
        <end position="446"/>
    </location>
</feature>
<dbReference type="InParanoid" id="A0A1X2HB35"/>
<dbReference type="Pfam" id="PF23276">
    <property type="entry name" value="TPR_24"/>
    <property type="match status" value="1"/>
</dbReference>
<dbReference type="PANTHER" id="PTHR47938:SF35">
    <property type="entry name" value="PENTATRICOPEPTIDE REPEAT-CONTAINING PROTEIN 4, MITOCHONDRIAL-RELATED"/>
    <property type="match status" value="1"/>
</dbReference>
<dbReference type="Proteomes" id="UP000242180">
    <property type="component" value="Unassembled WGS sequence"/>
</dbReference>
<dbReference type="InterPro" id="IPR011990">
    <property type="entry name" value="TPR-like_helical_dom_sf"/>
</dbReference>
<gene>
    <name evidence="4" type="ORF">BCR43DRAFT_493765</name>
</gene>
<comment type="caution">
    <text evidence="4">The sequence shown here is derived from an EMBL/GenBank/DDBJ whole genome shotgun (WGS) entry which is preliminary data.</text>
</comment>
<reference evidence="4 5" key="1">
    <citation type="submission" date="2016-07" db="EMBL/GenBank/DDBJ databases">
        <title>Pervasive Adenine N6-methylation of Active Genes in Fungi.</title>
        <authorList>
            <consortium name="DOE Joint Genome Institute"/>
            <person name="Mondo S.J."/>
            <person name="Dannebaum R.O."/>
            <person name="Kuo R.C."/>
            <person name="Labutti K."/>
            <person name="Haridas S."/>
            <person name="Kuo A."/>
            <person name="Salamov A."/>
            <person name="Ahrendt S.R."/>
            <person name="Lipzen A."/>
            <person name="Sullivan W."/>
            <person name="Andreopoulos W.B."/>
            <person name="Clum A."/>
            <person name="Lindquist E."/>
            <person name="Daum C."/>
            <person name="Ramamoorthy G.K."/>
            <person name="Gryganskyi A."/>
            <person name="Culley D."/>
            <person name="Magnuson J.K."/>
            <person name="James T.Y."/>
            <person name="O'Malley M.A."/>
            <person name="Stajich J.E."/>
            <person name="Spatafora J.W."/>
            <person name="Visel A."/>
            <person name="Grigoriev I.V."/>
        </authorList>
    </citation>
    <scope>NUCLEOTIDE SEQUENCE [LARGE SCALE GENOMIC DNA]</scope>
    <source>
        <strain evidence="4 5">NRRL 2496</strain>
    </source>
</reference>
<proteinExistence type="predicted"/>
<evidence type="ECO:0000259" key="3">
    <source>
        <dbReference type="Pfam" id="PF23276"/>
    </source>
</evidence>
<dbReference type="STRING" id="13706.A0A1X2HB35"/>
<dbReference type="Pfam" id="PF13812">
    <property type="entry name" value="PPR_3"/>
    <property type="match status" value="1"/>
</dbReference>